<keyword evidence="1" id="KW-0812">Transmembrane</keyword>
<keyword evidence="1" id="KW-1133">Transmembrane helix</keyword>
<dbReference type="Proteomes" id="UP001162480">
    <property type="component" value="Chromosome 1"/>
</dbReference>
<dbReference type="EMBL" id="OX597814">
    <property type="protein sequence ID" value="CAI9714878.1"/>
    <property type="molecule type" value="Genomic_DNA"/>
</dbReference>
<accession>A0AA36EWQ3</accession>
<evidence type="ECO:0000256" key="1">
    <source>
        <dbReference type="SAM" id="Phobius"/>
    </source>
</evidence>
<reference evidence="2" key="1">
    <citation type="submission" date="2023-08" db="EMBL/GenBank/DDBJ databases">
        <authorList>
            <person name="Alioto T."/>
            <person name="Alioto T."/>
            <person name="Gomez Garrido J."/>
        </authorList>
    </citation>
    <scope>NUCLEOTIDE SEQUENCE</scope>
</reference>
<keyword evidence="3" id="KW-1185">Reference proteome</keyword>
<keyword evidence="1" id="KW-0472">Membrane</keyword>
<gene>
    <name evidence="2" type="ORF">OCTVUL_1B005038</name>
</gene>
<dbReference type="AlphaFoldDB" id="A0AA36EWQ3"/>
<feature type="transmembrane region" description="Helical" evidence="1">
    <location>
        <begin position="73"/>
        <end position="92"/>
    </location>
</feature>
<sequence length="171" mass="19072">MSCCVSVFYQKYHHERLNGSGYTMISINRFFPVKKKNAVTDCQCQSGTDYNLGKVKYQLPTDAICSFSKNKTMASTSLLICLFVTVFVGLLASPATAQANWVVGGGYNGGYDQPIGLTQILTSIIPYVNAFVHMPNLDVTAYHILHPGFIYNSNNQYPHYYAGGHYPFVHY</sequence>
<protein>
    <submittedName>
        <fullName evidence="2">Uncharacterized protein</fullName>
    </submittedName>
</protein>
<evidence type="ECO:0000313" key="2">
    <source>
        <dbReference type="EMBL" id="CAI9714878.1"/>
    </source>
</evidence>
<evidence type="ECO:0000313" key="3">
    <source>
        <dbReference type="Proteomes" id="UP001162480"/>
    </source>
</evidence>
<proteinExistence type="predicted"/>
<organism evidence="2 3">
    <name type="scientific">Octopus vulgaris</name>
    <name type="common">Common octopus</name>
    <dbReference type="NCBI Taxonomy" id="6645"/>
    <lineage>
        <taxon>Eukaryota</taxon>
        <taxon>Metazoa</taxon>
        <taxon>Spiralia</taxon>
        <taxon>Lophotrochozoa</taxon>
        <taxon>Mollusca</taxon>
        <taxon>Cephalopoda</taxon>
        <taxon>Coleoidea</taxon>
        <taxon>Octopodiformes</taxon>
        <taxon>Octopoda</taxon>
        <taxon>Incirrata</taxon>
        <taxon>Octopodidae</taxon>
        <taxon>Octopus</taxon>
    </lineage>
</organism>
<name>A0AA36EWQ3_OCTVU</name>